<proteinExistence type="predicted"/>
<accession>A0ABW8V0Q7</accession>
<reference evidence="1 2" key="1">
    <citation type="submission" date="2024-08" db="EMBL/GenBank/DDBJ databases">
        <title>Tateyamaria sp. nov., isolated from marine algae.</title>
        <authorList>
            <person name="Choi B.J."/>
            <person name="Kim J.M."/>
            <person name="Lee J.K."/>
            <person name="Choi D.G."/>
            <person name="Bayburt H."/>
            <person name="Baek J.H."/>
            <person name="Han D.M."/>
            <person name="Jeon C.O."/>
        </authorList>
    </citation>
    <scope>NUCLEOTIDE SEQUENCE [LARGE SCALE GENOMIC DNA]</scope>
    <source>
        <strain evidence="1 2">KMU-156</strain>
    </source>
</reference>
<name>A0ABW8V0Q7_9RHOB</name>
<evidence type="ECO:0000313" key="1">
    <source>
        <dbReference type="EMBL" id="MFL4471829.1"/>
    </source>
</evidence>
<dbReference type="EMBL" id="JBHDIY010000002">
    <property type="protein sequence ID" value="MFL4471829.1"/>
    <property type="molecule type" value="Genomic_DNA"/>
</dbReference>
<dbReference type="Proteomes" id="UP001627408">
    <property type="component" value="Unassembled WGS sequence"/>
</dbReference>
<keyword evidence="2" id="KW-1185">Reference proteome</keyword>
<protein>
    <submittedName>
        <fullName evidence="1">Uncharacterized protein</fullName>
    </submittedName>
</protein>
<gene>
    <name evidence="1" type="ORF">ACERZ8_18810</name>
</gene>
<dbReference type="RefSeq" id="WP_407593695.1">
    <property type="nucleotide sequence ID" value="NZ_JBHDIY010000002.1"/>
</dbReference>
<comment type="caution">
    <text evidence="1">The sequence shown here is derived from an EMBL/GenBank/DDBJ whole genome shotgun (WGS) entry which is preliminary data.</text>
</comment>
<organism evidence="1 2">
    <name type="scientific">Tateyamaria armeniaca</name>
    <dbReference type="NCBI Taxonomy" id="2518930"/>
    <lineage>
        <taxon>Bacteria</taxon>
        <taxon>Pseudomonadati</taxon>
        <taxon>Pseudomonadota</taxon>
        <taxon>Alphaproteobacteria</taxon>
        <taxon>Rhodobacterales</taxon>
        <taxon>Roseobacteraceae</taxon>
        <taxon>Tateyamaria</taxon>
    </lineage>
</organism>
<evidence type="ECO:0000313" key="2">
    <source>
        <dbReference type="Proteomes" id="UP001627408"/>
    </source>
</evidence>
<sequence>MRYADTMPQKFGDVGLAVIQRAFKLRTLMVHLFRCFLAGLLLGLAAPVLAEREVHVVAVGKGYQTKDVYALPEARVLVDRPGQDVSLVLLDAGDMHWRIEATGGTNISEIVRSGPRRDASEVTLFDIPMAGLHDPGLPLVFKPWGRDFRLLVDTLTANYGTDHIDSFHGVHQVYEDAVRVDQIDTTTVGLARDYLSKLVGNSDDLPPDIRTWIEIRKRDRRFCPRF</sequence>